<dbReference type="SUPFAM" id="SSF54423">
    <property type="entry name" value="DsbC/DsbG N-terminal domain-like"/>
    <property type="match status" value="1"/>
</dbReference>
<evidence type="ECO:0000256" key="7">
    <source>
        <dbReference type="RuleBase" id="RU364038"/>
    </source>
</evidence>
<dbReference type="Pfam" id="PF10411">
    <property type="entry name" value="DsbC_N"/>
    <property type="match status" value="1"/>
</dbReference>
<dbReference type="InterPro" id="IPR012336">
    <property type="entry name" value="Thioredoxin-like_fold"/>
</dbReference>
<keyword evidence="4 7" id="KW-0574">Periplasm</keyword>
<sequence>MTASIKHFAAAALAALALLSGAAQADEQSVRDQLMKNTGLKADSIRPAPIPGLWEVFIQDRLFYVDDKVDYVFSGSIIDTKTQTNQTQERLREWARESWSKWPREDAVKQVFGDGSREVIVFSDANCTYCRSMERVFEEVGNLTVYTFITPMIRGEQNNREIVCSKNPSKAWADWMRKGIAPESASPDCDASVMRRNLSLAGRYNVTGAPTFFFPTGDRMTGAVPASQFERILAEQKK</sequence>
<evidence type="ECO:0000313" key="11">
    <source>
        <dbReference type="Proteomes" id="UP000469462"/>
    </source>
</evidence>
<evidence type="ECO:0000259" key="8">
    <source>
        <dbReference type="Pfam" id="PF10411"/>
    </source>
</evidence>
<dbReference type="InterPro" id="IPR018950">
    <property type="entry name" value="DiS-bond_isomerase_DsbC/G_N"/>
</dbReference>
<keyword evidence="11" id="KW-1185">Reference proteome</keyword>
<organism evidence="10 11">
    <name type="scientific">Sutterella seckii</name>
    <dbReference type="NCBI Taxonomy" id="1944635"/>
    <lineage>
        <taxon>Bacteria</taxon>
        <taxon>Pseudomonadati</taxon>
        <taxon>Pseudomonadota</taxon>
        <taxon>Betaproteobacteria</taxon>
        <taxon>Burkholderiales</taxon>
        <taxon>Sutterellaceae</taxon>
        <taxon>Sutterella</taxon>
    </lineage>
</organism>
<dbReference type="Gene3D" id="3.10.450.70">
    <property type="entry name" value="Disulphide bond isomerase, DsbC/G, N-terminal"/>
    <property type="match status" value="1"/>
</dbReference>
<proteinExistence type="inferred from homology"/>
<dbReference type="EMBL" id="WEHW01000053">
    <property type="protein sequence ID" value="KAB7650045.1"/>
    <property type="molecule type" value="Genomic_DNA"/>
</dbReference>
<dbReference type="Gene3D" id="3.40.30.10">
    <property type="entry name" value="Glutaredoxin"/>
    <property type="match status" value="1"/>
</dbReference>
<evidence type="ECO:0000256" key="4">
    <source>
        <dbReference type="ARBA" id="ARBA00022764"/>
    </source>
</evidence>
<dbReference type="AlphaFoldDB" id="A0AAI9SBY5"/>
<evidence type="ECO:0000256" key="5">
    <source>
        <dbReference type="ARBA" id="ARBA00023157"/>
    </source>
</evidence>
<feature type="signal peptide" evidence="7">
    <location>
        <begin position="1"/>
        <end position="25"/>
    </location>
</feature>
<reference evidence="10 11" key="1">
    <citation type="submission" date="2019-10" db="EMBL/GenBank/DDBJ databases">
        <title>Genome diversity of Sutterella seckii.</title>
        <authorList>
            <person name="Chaplin A.V."/>
            <person name="Sokolova S.R."/>
            <person name="Mosin K.A."/>
            <person name="Ivanova E.L."/>
            <person name="Kochetkova T.O."/>
            <person name="Goltsov A.Y."/>
            <person name="Trofimov D.Y."/>
            <person name="Efimov B.A."/>
        </authorList>
    </citation>
    <scope>NUCLEOTIDE SEQUENCE [LARGE SCALE GENOMIC DNA]</scope>
    <source>
        <strain evidence="10 11">ASD3426</strain>
    </source>
</reference>
<feature type="domain" description="Thioredoxin-like fold" evidence="9">
    <location>
        <begin position="113"/>
        <end position="233"/>
    </location>
</feature>
<name>A0AAI9SBY5_9BURK</name>
<keyword evidence="3 7" id="KW-0732">Signal</keyword>
<dbReference type="InterPro" id="IPR036249">
    <property type="entry name" value="Thioredoxin-like_sf"/>
</dbReference>
<keyword evidence="6 7" id="KW-0676">Redox-active center</keyword>
<dbReference type="Proteomes" id="UP000469462">
    <property type="component" value="Unassembled WGS sequence"/>
</dbReference>
<evidence type="ECO:0000259" key="9">
    <source>
        <dbReference type="Pfam" id="PF13098"/>
    </source>
</evidence>
<evidence type="ECO:0000256" key="3">
    <source>
        <dbReference type="ARBA" id="ARBA00022729"/>
    </source>
</evidence>
<comment type="function">
    <text evidence="7">Required for disulfide bond formation in some periplasmic proteins. Acts by transferring its disulfide bond to other proteins and is reduced in the process.</text>
</comment>
<accession>A0AAI9SBY5</accession>
<evidence type="ECO:0000256" key="1">
    <source>
        <dbReference type="ARBA" id="ARBA00004418"/>
    </source>
</evidence>
<protein>
    <recommendedName>
        <fullName evidence="7">Thiol:disulfide interchange protein</fullName>
    </recommendedName>
</protein>
<dbReference type="InterPro" id="IPR033954">
    <property type="entry name" value="DiS-bond_Isoase_DsbC/G"/>
</dbReference>
<dbReference type="InterPro" id="IPR051470">
    <property type="entry name" value="Thiol:disulfide_interchange"/>
</dbReference>
<dbReference type="SUPFAM" id="SSF52833">
    <property type="entry name" value="Thioredoxin-like"/>
    <property type="match status" value="1"/>
</dbReference>
<dbReference type="GO" id="GO:0042597">
    <property type="term" value="C:periplasmic space"/>
    <property type="evidence" value="ECO:0007669"/>
    <property type="project" value="UniProtKB-SubCell"/>
</dbReference>
<dbReference type="PANTHER" id="PTHR35272:SF3">
    <property type="entry name" value="THIOL:DISULFIDE INTERCHANGE PROTEIN DSBC"/>
    <property type="match status" value="1"/>
</dbReference>
<feature type="domain" description="Disulphide bond isomerase DsbC/G N-terminal" evidence="8">
    <location>
        <begin position="22"/>
        <end position="87"/>
    </location>
</feature>
<dbReference type="CDD" id="cd03020">
    <property type="entry name" value="DsbA_DsbC_DsbG"/>
    <property type="match status" value="1"/>
</dbReference>
<dbReference type="InterPro" id="IPR009094">
    <property type="entry name" value="DiS-bond_isomerase_DsbC/G_N_sf"/>
</dbReference>
<dbReference type="PANTHER" id="PTHR35272">
    <property type="entry name" value="THIOL:DISULFIDE INTERCHANGE PROTEIN DSBC-RELATED"/>
    <property type="match status" value="1"/>
</dbReference>
<comment type="caution">
    <text evidence="10">The sequence shown here is derived from an EMBL/GenBank/DDBJ whole genome shotgun (WGS) entry which is preliminary data.</text>
</comment>
<dbReference type="Pfam" id="PF13098">
    <property type="entry name" value="Thioredoxin_2"/>
    <property type="match status" value="1"/>
</dbReference>
<gene>
    <name evidence="10" type="ORF">GBM96_10020</name>
</gene>
<evidence type="ECO:0000256" key="6">
    <source>
        <dbReference type="ARBA" id="ARBA00023284"/>
    </source>
</evidence>
<dbReference type="RefSeq" id="WP_139688454.1">
    <property type="nucleotide sequence ID" value="NZ_WEHW01000053.1"/>
</dbReference>
<comment type="subcellular location">
    <subcellularLocation>
        <location evidence="1 7">Periplasm</location>
    </subcellularLocation>
</comment>
<evidence type="ECO:0000256" key="2">
    <source>
        <dbReference type="ARBA" id="ARBA00009813"/>
    </source>
</evidence>
<feature type="chain" id="PRO_5042317789" description="Thiol:disulfide interchange protein" evidence="7">
    <location>
        <begin position="26"/>
        <end position="238"/>
    </location>
</feature>
<comment type="similarity">
    <text evidence="2 7">Belongs to the thioredoxin family. DsbC subfamily.</text>
</comment>
<keyword evidence="5" id="KW-1015">Disulfide bond</keyword>
<evidence type="ECO:0000313" key="10">
    <source>
        <dbReference type="EMBL" id="KAB7650045.1"/>
    </source>
</evidence>